<organism evidence="3 4">
    <name type="scientific">Oryza meyeriana var. granulata</name>
    <dbReference type="NCBI Taxonomy" id="110450"/>
    <lineage>
        <taxon>Eukaryota</taxon>
        <taxon>Viridiplantae</taxon>
        <taxon>Streptophyta</taxon>
        <taxon>Embryophyta</taxon>
        <taxon>Tracheophyta</taxon>
        <taxon>Spermatophyta</taxon>
        <taxon>Magnoliopsida</taxon>
        <taxon>Liliopsida</taxon>
        <taxon>Poales</taxon>
        <taxon>Poaceae</taxon>
        <taxon>BOP clade</taxon>
        <taxon>Oryzoideae</taxon>
        <taxon>Oryzeae</taxon>
        <taxon>Oryzinae</taxon>
        <taxon>Oryza</taxon>
        <taxon>Oryza meyeriana</taxon>
    </lineage>
</organism>
<name>A0A6G1F7Y3_9ORYZ</name>
<feature type="region of interest" description="Disordered" evidence="1">
    <location>
        <begin position="71"/>
        <end position="93"/>
    </location>
</feature>
<feature type="chain" id="PRO_5026189599" evidence="2">
    <location>
        <begin position="17"/>
        <end position="159"/>
    </location>
</feature>
<dbReference type="AlphaFoldDB" id="A0A6G1F7Y3"/>
<comment type="caution">
    <text evidence="3">The sequence shown here is derived from an EMBL/GenBank/DDBJ whole genome shotgun (WGS) entry which is preliminary data.</text>
</comment>
<proteinExistence type="predicted"/>
<dbReference type="Proteomes" id="UP000479710">
    <property type="component" value="Unassembled WGS sequence"/>
</dbReference>
<feature type="signal peptide" evidence="2">
    <location>
        <begin position="1"/>
        <end position="16"/>
    </location>
</feature>
<evidence type="ECO:0000313" key="3">
    <source>
        <dbReference type="EMBL" id="KAF0932971.1"/>
    </source>
</evidence>
<gene>
    <name evidence="3" type="ORF">E2562_013155</name>
</gene>
<accession>A0A6G1F7Y3</accession>
<keyword evidence="2" id="KW-0732">Signal</keyword>
<dbReference type="EMBL" id="SPHZ02000001">
    <property type="protein sequence ID" value="KAF0932971.1"/>
    <property type="molecule type" value="Genomic_DNA"/>
</dbReference>
<protein>
    <submittedName>
        <fullName evidence="3">Uncharacterized protein</fullName>
    </submittedName>
</protein>
<keyword evidence="4" id="KW-1185">Reference proteome</keyword>
<evidence type="ECO:0000256" key="1">
    <source>
        <dbReference type="SAM" id="MobiDB-lite"/>
    </source>
</evidence>
<reference evidence="3 4" key="1">
    <citation type="submission" date="2019-11" db="EMBL/GenBank/DDBJ databases">
        <title>Whole genome sequence of Oryza granulata.</title>
        <authorList>
            <person name="Li W."/>
        </authorList>
    </citation>
    <scope>NUCLEOTIDE SEQUENCE [LARGE SCALE GENOMIC DNA]</scope>
    <source>
        <strain evidence="4">cv. Menghai</strain>
        <tissue evidence="3">Leaf</tissue>
    </source>
</reference>
<evidence type="ECO:0000313" key="4">
    <source>
        <dbReference type="Proteomes" id="UP000479710"/>
    </source>
</evidence>
<evidence type="ECO:0000256" key="2">
    <source>
        <dbReference type="SAM" id="SignalP"/>
    </source>
</evidence>
<sequence length="159" mass="17070">MTLRAHMCTILTGTWAMKTTLFCRNALPCPLEVELSSEVVKVNSVVTRVGAESSSPSTARRMMMTTVPMGERGATRSPHAGHGKTSSAGAARRMPDRETAFATAAVISPVQCCAGRSPSHRPSPASLLSWSLPMVTLVEPSPPHHLPWPVPRPSEEQVM</sequence>